<proteinExistence type="predicted"/>
<organism evidence="2">
    <name type="scientific">marine metagenome</name>
    <dbReference type="NCBI Taxonomy" id="408172"/>
    <lineage>
        <taxon>unclassified sequences</taxon>
        <taxon>metagenomes</taxon>
        <taxon>ecological metagenomes</taxon>
    </lineage>
</organism>
<evidence type="ECO:0000313" key="2">
    <source>
        <dbReference type="EMBL" id="SVB65193.1"/>
    </source>
</evidence>
<sequence length="113" mass="13073">MPTMEIDNDGHWTHPDPDKCLECKRARECSTKFFYLDRKYSEDGDHCECGHVTSVRGWTEQEEAKATGRIPHTKLCSDHEFAAWERMQELQKLESSPSTLDRLDEDTLRTLGG</sequence>
<name>A0A382FSH6_9ZZZZ</name>
<protein>
    <submittedName>
        <fullName evidence="2">Uncharacterized protein</fullName>
    </submittedName>
</protein>
<feature type="region of interest" description="Disordered" evidence="1">
    <location>
        <begin position="90"/>
        <end position="113"/>
    </location>
</feature>
<evidence type="ECO:0000256" key="1">
    <source>
        <dbReference type="SAM" id="MobiDB-lite"/>
    </source>
</evidence>
<accession>A0A382FSH6</accession>
<reference evidence="2" key="1">
    <citation type="submission" date="2018-05" db="EMBL/GenBank/DDBJ databases">
        <authorList>
            <person name="Lanie J.A."/>
            <person name="Ng W.-L."/>
            <person name="Kazmierczak K.M."/>
            <person name="Andrzejewski T.M."/>
            <person name="Davidsen T.M."/>
            <person name="Wayne K.J."/>
            <person name="Tettelin H."/>
            <person name="Glass J.I."/>
            <person name="Rusch D."/>
            <person name="Podicherti R."/>
            <person name="Tsui H.-C.T."/>
            <person name="Winkler M.E."/>
        </authorList>
    </citation>
    <scope>NUCLEOTIDE SEQUENCE</scope>
</reference>
<dbReference type="AlphaFoldDB" id="A0A382FSH6"/>
<dbReference type="EMBL" id="UINC01051260">
    <property type="protein sequence ID" value="SVB65193.1"/>
    <property type="molecule type" value="Genomic_DNA"/>
</dbReference>
<feature type="compositionally biased region" description="Basic and acidic residues" evidence="1">
    <location>
        <begin position="101"/>
        <end position="113"/>
    </location>
</feature>
<gene>
    <name evidence="2" type="ORF">METZ01_LOCUS218047</name>
</gene>